<dbReference type="AlphaFoldDB" id="A0A160TAE2"/>
<keyword evidence="1" id="KW-0472">Membrane</keyword>
<dbReference type="InterPro" id="IPR025642">
    <property type="entry name" value="DUF4342"/>
</dbReference>
<keyword evidence="1" id="KW-1133">Transmembrane helix</keyword>
<dbReference type="Pfam" id="PF14242">
    <property type="entry name" value="DUF4342"/>
    <property type="match status" value="1"/>
</dbReference>
<feature type="domain" description="DUF4342" evidence="2">
    <location>
        <begin position="30"/>
        <end position="102"/>
    </location>
</feature>
<accession>A0A160TAE2</accession>
<name>A0A160TAE2_9CHLR</name>
<evidence type="ECO:0000259" key="2">
    <source>
        <dbReference type="Pfam" id="PF14242"/>
    </source>
</evidence>
<dbReference type="Proteomes" id="UP000215027">
    <property type="component" value="Chromosome II"/>
</dbReference>
<protein>
    <recommendedName>
        <fullName evidence="2">DUF4342 domain-containing protein</fullName>
    </recommendedName>
</protein>
<evidence type="ECO:0000313" key="3">
    <source>
        <dbReference type="EMBL" id="CUS06325.1"/>
    </source>
</evidence>
<dbReference type="RefSeq" id="WP_095045610.1">
    <property type="nucleotide sequence ID" value="NZ_LN890656.1"/>
</dbReference>
<gene>
    <name evidence="3" type="ORF">CFX0092_B0791</name>
</gene>
<reference evidence="3" key="1">
    <citation type="submission" date="2016-01" db="EMBL/GenBank/DDBJ databases">
        <authorList>
            <person name="Mcilroy J.S."/>
            <person name="Karst M S."/>
            <person name="Albertsen M."/>
        </authorList>
    </citation>
    <scope>NUCLEOTIDE SEQUENCE</scope>
    <source>
        <strain evidence="3">Cfx-K</strain>
    </source>
</reference>
<organism evidence="3 4">
    <name type="scientific">Candidatus Promineifilum breve</name>
    <dbReference type="NCBI Taxonomy" id="1806508"/>
    <lineage>
        <taxon>Bacteria</taxon>
        <taxon>Bacillati</taxon>
        <taxon>Chloroflexota</taxon>
        <taxon>Ardenticatenia</taxon>
        <taxon>Candidatus Promineifilales</taxon>
        <taxon>Candidatus Promineifilaceae</taxon>
        <taxon>Candidatus Promineifilum</taxon>
    </lineage>
</organism>
<dbReference type="EMBL" id="LN890656">
    <property type="protein sequence ID" value="CUS06325.1"/>
    <property type="molecule type" value="Genomic_DNA"/>
</dbReference>
<keyword evidence="4" id="KW-1185">Reference proteome</keyword>
<evidence type="ECO:0000313" key="4">
    <source>
        <dbReference type="Proteomes" id="UP000215027"/>
    </source>
</evidence>
<sequence>MTENTNNEMDFELIHIEEEGHQPATTDGRRDEITVHGRELRDTLGRLAQEGRARKITVRNRYGKTLVEIPLALGAAGMLIIGPWTAALLAAAWLTRVSILIEYEELPAPAEEIPAVRQIEPRVA</sequence>
<proteinExistence type="predicted"/>
<evidence type="ECO:0000256" key="1">
    <source>
        <dbReference type="SAM" id="Phobius"/>
    </source>
</evidence>
<dbReference type="KEGG" id="pbf:CFX0092_B0791"/>
<feature type="transmembrane region" description="Helical" evidence="1">
    <location>
        <begin position="69"/>
        <end position="94"/>
    </location>
</feature>
<keyword evidence="1" id="KW-0812">Transmembrane</keyword>